<comment type="caution">
    <text evidence="2">The sequence shown here is derived from an EMBL/GenBank/DDBJ whole genome shotgun (WGS) entry which is preliminary data.</text>
</comment>
<protein>
    <submittedName>
        <fullName evidence="2">Uncharacterized protein</fullName>
    </submittedName>
</protein>
<sequence>MFTTFLGKDMTELKASCPFPTCPSSVTTTNSRYQSFQNSFLPNSPQEGERFALALGLENKPDLFKNCKEIFRRRADKHFDLTVHPAEQKAAMLEFIQDVTSVFPGYFNAGIHSNIEERVNALRGYAISYLQKSGNLKIDAGRQGGRKVKEPSPEVIIPIPSRPRPQPKPACRGAETNDDPQLGEVKTVKKPQNFRRPPSPPVEVAKPTTPVDCTVTGNDSPEPPTPVTVIPPLPSDWVAAFLAQCHPRMPHLAAAFCKAGIRSREHIMGMAKWKEEKLRKFLAAQITTSALEEETIVVALEKLN</sequence>
<organism evidence="2 3">
    <name type="scientific">Roridomyces roridus</name>
    <dbReference type="NCBI Taxonomy" id="1738132"/>
    <lineage>
        <taxon>Eukaryota</taxon>
        <taxon>Fungi</taxon>
        <taxon>Dikarya</taxon>
        <taxon>Basidiomycota</taxon>
        <taxon>Agaricomycotina</taxon>
        <taxon>Agaricomycetes</taxon>
        <taxon>Agaricomycetidae</taxon>
        <taxon>Agaricales</taxon>
        <taxon>Marasmiineae</taxon>
        <taxon>Mycenaceae</taxon>
        <taxon>Roridomyces</taxon>
    </lineage>
</organism>
<gene>
    <name evidence="2" type="ORF">FB45DRAFT_537265</name>
</gene>
<proteinExistence type="predicted"/>
<dbReference type="AlphaFoldDB" id="A0AAD7BTJ5"/>
<evidence type="ECO:0000313" key="2">
    <source>
        <dbReference type="EMBL" id="KAJ7630503.1"/>
    </source>
</evidence>
<dbReference type="EMBL" id="JARKIF010000009">
    <property type="protein sequence ID" value="KAJ7630503.1"/>
    <property type="molecule type" value="Genomic_DNA"/>
</dbReference>
<evidence type="ECO:0000256" key="1">
    <source>
        <dbReference type="SAM" id="MobiDB-lite"/>
    </source>
</evidence>
<accession>A0AAD7BTJ5</accession>
<dbReference type="Proteomes" id="UP001221142">
    <property type="component" value="Unassembled WGS sequence"/>
</dbReference>
<keyword evidence="3" id="KW-1185">Reference proteome</keyword>
<reference evidence="2" key="1">
    <citation type="submission" date="2023-03" db="EMBL/GenBank/DDBJ databases">
        <title>Massive genome expansion in bonnet fungi (Mycena s.s.) driven by repeated elements and novel gene families across ecological guilds.</title>
        <authorList>
            <consortium name="Lawrence Berkeley National Laboratory"/>
            <person name="Harder C.B."/>
            <person name="Miyauchi S."/>
            <person name="Viragh M."/>
            <person name="Kuo A."/>
            <person name="Thoen E."/>
            <person name="Andreopoulos B."/>
            <person name="Lu D."/>
            <person name="Skrede I."/>
            <person name="Drula E."/>
            <person name="Henrissat B."/>
            <person name="Morin E."/>
            <person name="Kohler A."/>
            <person name="Barry K."/>
            <person name="LaButti K."/>
            <person name="Morin E."/>
            <person name="Salamov A."/>
            <person name="Lipzen A."/>
            <person name="Mereny Z."/>
            <person name="Hegedus B."/>
            <person name="Baldrian P."/>
            <person name="Stursova M."/>
            <person name="Weitz H."/>
            <person name="Taylor A."/>
            <person name="Grigoriev I.V."/>
            <person name="Nagy L.G."/>
            <person name="Martin F."/>
            <person name="Kauserud H."/>
        </authorList>
    </citation>
    <scope>NUCLEOTIDE SEQUENCE</scope>
    <source>
        <strain evidence="2">9284</strain>
    </source>
</reference>
<name>A0AAD7BTJ5_9AGAR</name>
<feature type="region of interest" description="Disordered" evidence="1">
    <location>
        <begin position="191"/>
        <end position="210"/>
    </location>
</feature>
<evidence type="ECO:0000313" key="3">
    <source>
        <dbReference type="Proteomes" id="UP001221142"/>
    </source>
</evidence>
<feature type="region of interest" description="Disordered" evidence="1">
    <location>
        <begin position="155"/>
        <end position="181"/>
    </location>
</feature>